<evidence type="ECO:0000313" key="1">
    <source>
        <dbReference type="EMBL" id="MFC3478907.1"/>
    </source>
</evidence>
<gene>
    <name evidence="1" type="ORF">ACFOKC_14340</name>
</gene>
<evidence type="ECO:0000313" key="2">
    <source>
        <dbReference type="Proteomes" id="UP001595660"/>
    </source>
</evidence>
<reference evidence="1 2" key="1">
    <citation type="journal article" date="2019" name="Int. J. Syst. Evol. Microbiol.">
        <title>The Global Catalogue of Microorganisms (GCM) 10K type strain sequencing project: providing services to taxonomists for standard genome sequencing and annotation.</title>
        <authorList>
            <consortium name="The Broad Institute Genomics Platform"/>
            <consortium name="The Broad Institute Genome Sequencing Center for Infectious Disease"/>
            <person name="Wu L."/>
            <person name="Ma J."/>
        </authorList>
    </citation>
    <scope>NUCLEOTIDE SEQUENCE [LARGE SCALE GENOMIC DNA]</scope>
    <source>
        <strain evidence="1 2">CGMCC 1.12562</strain>
    </source>
</reference>
<accession>A0ABD5NI14</accession>
<organism evidence="1 2">
    <name type="scientific">Halobacterium litoreum</name>
    <dbReference type="NCBI Taxonomy" id="2039234"/>
    <lineage>
        <taxon>Archaea</taxon>
        <taxon>Methanobacteriati</taxon>
        <taxon>Methanobacteriota</taxon>
        <taxon>Stenosarchaea group</taxon>
        <taxon>Halobacteria</taxon>
        <taxon>Halobacteriales</taxon>
        <taxon>Halobacteriaceae</taxon>
        <taxon>Halobacterium</taxon>
    </lineage>
</organism>
<dbReference type="EMBL" id="JBHRWN010000002">
    <property type="protein sequence ID" value="MFC3478907.1"/>
    <property type="molecule type" value="Genomic_DNA"/>
</dbReference>
<keyword evidence="2" id="KW-1185">Reference proteome</keyword>
<comment type="caution">
    <text evidence="1">The sequence shown here is derived from an EMBL/GenBank/DDBJ whole genome shotgun (WGS) entry which is preliminary data.</text>
</comment>
<name>A0ABD5NI14_9EURY</name>
<proteinExistence type="predicted"/>
<dbReference type="RefSeq" id="WP_232569556.1">
    <property type="nucleotide sequence ID" value="NZ_CP089466.1"/>
</dbReference>
<sequence length="85" mass="8561">MGFGETVGDVVAGRARQLIGVAFGCIAVAHFSLWAGGDGSGEAFGTALSNGEIAAAAPEVAVYAQNHPAYLLAFLVGAALVVRRQ</sequence>
<dbReference type="AlphaFoldDB" id="A0ABD5NI14"/>
<protein>
    <submittedName>
        <fullName evidence="1">Uncharacterized protein</fullName>
    </submittedName>
</protein>
<dbReference type="GeneID" id="69118080"/>
<dbReference type="Proteomes" id="UP001595660">
    <property type="component" value="Unassembled WGS sequence"/>
</dbReference>